<dbReference type="Proteomes" id="UP000591272">
    <property type="component" value="Unassembled WGS sequence"/>
</dbReference>
<name>A0A7Y9G7V5_9ACTN</name>
<dbReference type="InterPro" id="IPR036890">
    <property type="entry name" value="HATPase_C_sf"/>
</dbReference>
<dbReference type="PANTHER" id="PTHR35526">
    <property type="entry name" value="ANTI-SIGMA-F FACTOR RSBW-RELATED"/>
    <property type="match status" value="1"/>
</dbReference>
<dbReference type="EMBL" id="JACCBT010000001">
    <property type="protein sequence ID" value="NYE11446.1"/>
    <property type="molecule type" value="Genomic_DNA"/>
</dbReference>
<keyword evidence="2" id="KW-1185">Reference proteome</keyword>
<organism evidence="1 2">
    <name type="scientific">Actinomadura citrea</name>
    <dbReference type="NCBI Taxonomy" id="46158"/>
    <lineage>
        <taxon>Bacteria</taxon>
        <taxon>Bacillati</taxon>
        <taxon>Actinomycetota</taxon>
        <taxon>Actinomycetes</taxon>
        <taxon>Streptosporangiales</taxon>
        <taxon>Thermomonosporaceae</taxon>
        <taxon>Actinomadura</taxon>
    </lineage>
</organism>
<dbReference type="PANTHER" id="PTHR35526:SF3">
    <property type="entry name" value="ANTI-SIGMA-F FACTOR RSBW"/>
    <property type="match status" value="1"/>
</dbReference>
<dbReference type="InterPro" id="IPR050267">
    <property type="entry name" value="Anti-sigma-factor_SerPK"/>
</dbReference>
<reference evidence="1 2" key="1">
    <citation type="submission" date="2020-07" db="EMBL/GenBank/DDBJ databases">
        <title>Sequencing the genomes of 1000 actinobacteria strains.</title>
        <authorList>
            <person name="Klenk H.-P."/>
        </authorList>
    </citation>
    <scope>NUCLEOTIDE SEQUENCE [LARGE SCALE GENOMIC DNA]</scope>
    <source>
        <strain evidence="1 2">DSM 43461</strain>
    </source>
</reference>
<accession>A0A7Y9G7V5</accession>
<comment type="caution">
    <text evidence="1">The sequence shown here is derived from an EMBL/GenBank/DDBJ whole genome shotgun (WGS) entry which is preliminary data.</text>
</comment>
<proteinExistence type="predicted"/>
<evidence type="ECO:0000313" key="1">
    <source>
        <dbReference type="EMBL" id="NYE11446.1"/>
    </source>
</evidence>
<dbReference type="AlphaFoldDB" id="A0A7Y9G7V5"/>
<dbReference type="CDD" id="cd16936">
    <property type="entry name" value="HATPase_RsbW-like"/>
    <property type="match status" value="1"/>
</dbReference>
<sequence length="155" mass="17108">MYEDSDQGFTRVSSWHTRFGPGPAASRRLVGNLLSGQPDKATLAQLGVTELVTNAYRHGLGLTDEEIRTMDTFPEDVVLRLAGIRRGRSSYYLRIEVYDPNPTPPDWARSLDDGSALNGRGLALIRKELSRYGAISTKDGKCVVAEYELDYPAAS</sequence>
<evidence type="ECO:0000313" key="2">
    <source>
        <dbReference type="Proteomes" id="UP000591272"/>
    </source>
</evidence>
<dbReference type="RefSeq" id="WP_179832819.1">
    <property type="nucleotide sequence ID" value="NZ_BMRD01000007.1"/>
</dbReference>
<dbReference type="Gene3D" id="3.30.565.10">
    <property type="entry name" value="Histidine kinase-like ATPase, C-terminal domain"/>
    <property type="match status" value="1"/>
</dbReference>
<gene>
    <name evidence="1" type="ORF">BJ999_001742</name>
</gene>
<protein>
    <submittedName>
        <fullName evidence="1">Anti-sigma regulatory factor (Ser/Thr protein kinase)</fullName>
    </submittedName>
</protein>